<evidence type="ECO:0000256" key="1">
    <source>
        <dbReference type="SAM" id="Phobius"/>
    </source>
</evidence>
<protein>
    <recommendedName>
        <fullName evidence="4">Phosphoribosyltransferase C-terminal domain-containing protein</fullName>
    </recommendedName>
</protein>
<dbReference type="InParanoid" id="D8LLQ6"/>
<name>D8LLQ6_ECTSI</name>
<gene>
    <name evidence="2" type="ORF">Esi_0037_0112</name>
</gene>
<dbReference type="Proteomes" id="UP000002630">
    <property type="component" value="Unassembled WGS sequence"/>
</dbReference>
<keyword evidence="3" id="KW-1185">Reference proteome</keyword>
<proteinExistence type="predicted"/>
<organism evidence="2 3">
    <name type="scientific">Ectocarpus siliculosus</name>
    <name type="common">Brown alga</name>
    <name type="synonym">Conferva siliculosa</name>
    <dbReference type="NCBI Taxonomy" id="2880"/>
    <lineage>
        <taxon>Eukaryota</taxon>
        <taxon>Sar</taxon>
        <taxon>Stramenopiles</taxon>
        <taxon>Ochrophyta</taxon>
        <taxon>PX clade</taxon>
        <taxon>Phaeophyceae</taxon>
        <taxon>Ectocarpales</taxon>
        <taxon>Ectocarpaceae</taxon>
        <taxon>Ectocarpus</taxon>
    </lineage>
</organism>
<keyword evidence="1" id="KW-0472">Membrane</keyword>
<evidence type="ECO:0008006" key="4">
    <source>
        <dbReference type="Google" id="ProtNLM"/>
    </source>
</evidence>
<dbReference type="OrthoDB" id="200031at2759"/>
<dbReference type="AlphaFoldDB" id="D8LLQ6"/>
<sequence length="113" mass="12731">MQDRAGRTQAKLHAYNAVLLRVKSLHAWSDPGRTKVWAAAVSLLAALLAIVPARYTFAALVLFLFTEPVRPKTKNIAELLLEDFWEGLPVESGTHTNVRMAAIYSRHDSRWMD</sequence>
<reference evidence="2 3" key="1">
    <citation type="journal article" date="2010" name="Nature">
        <title>The Ectocarpus genome and the independent evolution of multicellularity in brown algae.</title>
        <authorList>
            <person name="Cock J.M."/>
            <person name="Sterck L."/>
            <person name="Rouze P."/>
            <person name="Scornet D."/>
            <person name="Allen A.E."/>
            <person name="Amoutzias G."/>
            <person name="Anthouard V."/>
            <person name="Artiguenave F."/>
            <person name="Aury J.M."/>
            <person name="Badger J.H."/>
            <person name="Beszteri B."/>
            <person name="Billiau K."/>
            <person name="Bonnet E."/>
            <person name="Bothwell J.H."/>
            <person name="Bowler C."/>
            <person name="Boyen C."/>
            <person name="Brownlee C."/>
            <person name="Carrano C.J."/>
            <person name="Charrier B."/>
            <person name="Cho G.Y."/>
            <person name="Coelho S.M."/>
            <person name="Collen J."/>
            <person name="Corre E."/>
            <person name="Da Silva C."/>
            <person name="Delage L."/>
            <person name="Delaroque N."/>
            <person name="Dittami S.M."/>
            <person name="Doulbeau S."/>
            <person name="Elias M."/>
            <person name="Farnham G."/>
            <person name="Gachon C.M."/>
            <person name="Gschloessl B."/>
            <person name="Heesch S."/>
            <person name="Jabbari K."/>
            <person name="Jubin C."/>
            <person name="Kawai H."/>
            <person name="Kimura K."/>
            <person name="Kloareg B."/>
            <person name="Kupper F.C."/>
            <person name="Lang D."/>
            <person name="Le Bail A."/>
            <person name="Leblanc C."/>
            <person name="Lerouge P."/>
            <person name="Lohr M."/>
            <person name="Lopez P.J."/>
            <person name="Martens C."/>
            <person name="Maumus F."/>
            <person name="Michel G."/>
            <person name="Miranda-Saavedra D."/>
            <person name="Morales J."/>
            <person name="Moreau H."/>
            <person name="Motomura T."/>
            <person name="Nagasato C."/>
            <person name="Napoli C.A."/>
            <person name="Nelson D.R."/>
            <person name="Nyvall-Collen P."/>
            <person name="Peters A.F."/>
            <person name="Pommier C."/>
            <person name="Potin P."/>
            <person name="Poulain J."/>
            <person name="Quesneville H."/>
            <person name="Read B."/>
            <person name="Rensing S.A."/>
            <person name="Ritter A."/>
            <person name="Rousvoal S."/>
            <person name="Samanta M."/>
            <person name="Samson G."/>
            <person name="Schroeder D.C."/>
            <person name="Segurens B."/>
            <person name="Strittmatter M."/>
            <person name="Tonon T."/>
            <person name="Tregear J.W."/>
            <person name="Valentin K."/>
            <person name="von Dassow P."/>
            <person name="Yamagishi T."/>
            <person name="Van de Peer Y."/>
            <person name="Wincker P."/>
        </authorList>
    </citation>
    <scope>NUCLEOTIDE SEQUENCE [LARGE SCALE GENOMIC DNA]</scope>
    <source>
        <strain evidence="3">Ec32 / CCAP1310/4</strain>
    </source>
</reference>
<accession>D8LLQ6</accession>
<evidence type="ECO:0000313" key="3">
    <source>
        <dbReference type="Proteomes" id="UP000002630"/>
    </source>
</evidence>
<evidence type="ECO:0000313" key="2">
    <source>
        <dbReference type="EMBL" id="CBN74687.1"/>
    </source>
</evidence>
<dbReference type="EMBL" id="FN649760">
    <property type="protein sequence ID" value="CBN74687.1"/>
    <property type="molecule type" value="Genomic_DNA"/>
</dbReference>
<feature type="transmembrane region" description="Helical" evidence="1">
    <location>
        <begin position="36"/>
        <end position="65"/>
    </location>
</feature>
<keyword evidence="1" id="KW-0812">Transmembrane</keyword>
<keyword evidence="1" id="KW-1133">Transmembrane helix</keyword>